<gene>
    <name evidence="2" type="ORF">QTP70_004958</name>
</gene>
<comment type="caution">
    <text evidence="2">The sequence shown here is derived from an EMBL/GenBank/DDBJ whole genome shotgun (WGS) entry which is preliminary data.</text>
</comment>
<dbReference type="AlphaFoldDB" id="A0AAE0QFI7"/>
<accession>A0AAE0QFI7</accession>
<organism evidence="2 3">
    <name type="scientific">Hemibagrus guttatus</name>
    <dbReference type="NCBI Taxonomy" id="175788"/>
    <lineage>
        <taxon>Eukaryota</taxon>
        <taxon>Metazoa</taxon>
        <taxon>Chordata</taxon>
        <taxon>Craniata</taxon>
        <taxon>Vertebrata</taxon>
        <taxon>Euteleostomi</taxon>
        <taxon>Actinopterygii</taxon>
        <taxon>Neopterygii</taxon>
        <taxon>Teleostei</taxon>
        <taxon>Ostariophysi</taxon>
        <taxon>Siluriformes</taxon>
        <taxon>Bagridae</taxon>
        <taxon>Hemibagrus</taxon>
    </lineage>
</organism>
<evidence type="ECO:0000313" key="3">
    <source>
        <dbReference type="Proteomes" id="UP001274896"/>
    </source>
</evidence>
<feature type="domain" description="PiggyBac transposable element-derived protein" evidence="1">
    <location>
        <begin position="26"/>
        <end position="82"/>
    </location>
</feature>
<dbReference type="Proteomes" id="UP001274896">
    <property type="component" value="Unassembled WGS sequence"/>
</dbReference>
<proteinExistence type="predicted"/>
<dbReference type="Pfam" id="PF13843">
    <property type="entry name" value="DDE_Tnp_1_7"/>
    <property type="match status" value="1"/>
</dbReference>
<keyword evidence="3" id="KW-1185">Reference proteome</keyword>
<protein>
    <recommendedName>
        <fullName evidence="1">PiggyBac transposable element-derived protein domain-containing protein</fullName>
    </recommendedName>
</protein>
<name>A0AAE0QFI7_9TELE</name>
<evidence type="ECO:0000259" key="1">
    <source>
        <dbReference type="Pfam" id="PF13843"/>
    </source>
</evidence>
<dbReference type="PANTHER" id="PTHR46599:SF6">
    <property type="entry name" value="DUAL SPECIFICITY PHOSPHATASE 26"/>
    <property type="match status" value="1"/>
</dbReference>
<dbReference type="EMBL" id="JAUCMX010000016">
    <property type="protein sequence ID" value="KAK3519789.1"/>
    <property type="molecule type" value="Genomic_DNA"/>
</dbReference>
<dbReference type="InterPro" id="IPR029526">
    <property type="entry name" value="PGBD"/>
</dbReference>
<sequence>MAVSYIPKQGRNVILISTRHREAEVTEGPKKKPERIADYNRCKGGVDNLDKIVDTYSCRRRTNWWPEVLFFNMVDITSCSAYVSLTAVDPSWNQAKLLRRRIFLEELGNSLVSAAILRRESTSLTHQFLLHWREGFSLVQLSLQTQSHRHQQLRSEVGNLQVVHRTEKRTVSTCICCGSHTCKEHQVICCKSCWKD</sequence>
<reference evidence="2" key="1">
    <citation type="submission" date="2023-06" db="EMBL/GenBank/DDBJ databases">
        <title>Male Hemibagrus guttatus genome.</title>
        <authorList>
            <person name="Bian C."/>
        </authorList>
    </citation>
    <scope>NUCLEOTIDE SEQUENCE</scope>
    <source>
        <strain evidence="2">Male_cb2023</strain>
        <tissue evidence="2">Muscle</tissue>
    </source>
</reference>
<evidence type="ECO:0000313" key="2">
    <source>
        <dbReference type="EMBL" id="KAK3519789.1"/>
    </source>
</evidence>
<dbReference type="PANTHER" id="PTHR46599">
    <property type="entry name" value="PIGGYBAC TRANSPOSABLE ELEMENT-DERIVED PROTEIN 4"/>
    <property type="match status" value="1"/>
</dbReference>